<evidence type="ECO:0000313" key="3">
    <source>
        <dbReference type="Proteomes" id="UP000326289"/>
    </source>
</evidence>
<sequence>MVFNWQRTIQGHCQDLSSVWFAGSLRGQHRIHTLARQLQERVWLATNTVHQSVIVKGVHSSRPENEKVLKHVDDTLINASATQKIIRREVRHDLKPQNVLVNYGQGDLRFTDVQLSNWGNSAPAYDLYTRYRDLIGTPTWRSPEAHLRIGWGTPTDCQLLGPFLLTYFVDCSRNLLVFCHLGTDTIRPARMNGFACIPKKNCF</sequence>
<evidence type="ECO:0000313" key="2">
    <source>
        <dbReference type="EMBL" id="KAB8276005.1"/>
    </source>
</evidence>
<keyword evidence="3" id="KW-1185">Reference proteome</keyword>
<dbReference type="AlphaFoldDB" id="A0A5N6JB29"/>
<gene>
    <name evidence="2" type="ORF">BDV30DRAFT_224753</name>
</gene>
<dbReference type="EMBL" id="ML732779">
    <property type="protein sequence ID" value="KAB8276005.1"/>
    <property type="molecule type" value="Genomic_DNA"/>
</dbReference>
<dbReference type="InterPro" id="IPR000719">
    <property type="entry name" value="Prot_kinase_dom"/>
</dbReference>
<proteinExistence type="predicted"/>
<reference evidence="2 3" key="1">
    <citation type="submission" date="2019-04" db="EMBL/GenBank/DDBJ databases">
        <title>Fungal friends and foes A comparative genomics study of 23 Aspergillus species from section Flavi.</title>
        <authorList>
            <consortium name="DOE Joint Genome Institute"/>
            <person name="Kjaerbolling I."/>
            <person name="Vesth T.C."/>
            <person name="Frisvad J.C."/>
            <person name="Nybo J.L."/>
            <person name="Theobald S."/>
            <person name="Kildgaard S."/>
            <person name="Petersen T.I."/>
            <person name="Kuo A."/>
            <person name="Sato A."/>
            <person name="Lyhne E.K."/>
            <person name="Kogle M.E."/>
            <person name="Wiebenga A."/>
            <person name="Kun R.S."/>
            <person name="Lubbers R.J."/>
            <person name="Makela M.R."/>
            <person name="Barry K."/>
            <person name="Chovatia M."/>
            <person name="Clum A."/>
            <person name="Daum C."/>
            <person name="Haridas S."/>
            <person name="He G."/>
            <person name="LaButti K."/>
            <person name="Lipzen A."/>
            <person name="Mondo S."/>
            <person name="Pangilinan J."/>
            <person name="Riley R."/>
            <person name="Salamov A."/>
            <person name="Simmons B.A."/>
            <person name="Magnuson J.K."/>
            <person name="Henrissat B."/>
            <person name="Mortensen U.H."/>
            <person name="Larsen T.O."/>
            <person name="De vries R.P."/>
            <person name="Grigoriev I.V."/>
            <person name="Machida M."/>
            <person name="Baker S.E."/>
            <person name="Andersen M.R."/>
        </authorList>
    </citation>
    <scope>NUCLEOTIDE SEQUENCE [LARGE SCALE GENOMIC DNA]</scope>
    <source>
        <strain evidence="2 3">CBS 117635</strain>
    </source>
</reference>
<dbReference type="InterPro" id="IPR011009">
    <property type="entry name" value="Kinase-like_dom_sf"/>
</dbReference>
<evidence type="ECO:0000259" key="1">
    <source>
        <dbReference type="PROSITE" id="PS50011"/>
    </source>
</evidence>
<dbReference type="Proteomes" id="UP000326289">
    <property type="component" value="Unassembled WGS sequence"/>
</dbReference>
<protein>
    <recommendedName>
        <fullName evidence="1">Protein kinase domain-containing protein</fullName>
    </recommendedName>
</protein>
<feature type="domain" description="Protein kinase" evidence="1">
    <location>
        <begin position="1"/>
        <end position="203"/>
    </location>
</feature>
<name>A0A5N6JB29_9EURO</name>
<dbReference type="Gene3D" id="1.10.510.10">
    <property type="entry name" value="Transferase(Phosphotransferase) domain 1"/>
    <property type="match status" value="1"/>
</dbReference>
<organism evidence="2 3">
    <name type="scientific">Aspergillus minisclerotigenes</name>
    <dbReference type="NCBI Taxonomy" id="656917"/>
    <lineage>
        <taxon>Eukaryota</taxon>
        <taxon>Fungi</taxon>
        <taxon>Dikarya</taxon>
        <taxon>Ascomycota</taxon>
        <taxon>Pezizomycotina</taxon>
        <taxon>Eurotiomycetes</taxon>
        <taxon>Eurotiomycetidae</taxon>
        <taxon>Eurotiales</taxon>
        <taxon>Aspergillaceae</taxon>
        <taxon>Aspergillus</taxon>
        <taxon>Aspergillus subgen. Circumdati</taxon>
    </lineage>
</organism>
<dbReference type="PROSITE" id="PS50011">
    <property type="entry name" value="PROTEIN_KINASE_DOM"/>
    <property type="match status" value="1"/>
</dbReference>
<dbReference type="GO" id="GO:0005524">
    <property type="term" value="F:ATP binding"/>
    <property type="evidence" value="ECO:0007669"/>
    <property type="project" value="InterPro"/>
</dbReference>
<accession>A0A5N6JB29</accession>
<dbReference type="GO" id="GO:0004672">
    <property type="term" value="F:protein kinase activity"/>
    <property type="evidence" value="ECO:0007669"/>
    <property type="project" value="InterPro"/>
</dbReference>
<dbReference type="SUPFAM" id="SSF56112">
    <property type="entry name" value="Protein kinase-like (PK-like)"/>
    <property type="match status" value="1"/>
</dbReference>